<gene>
    <name evidence="5" type="ORF">CA3LBN_002054</name>
</gene>
<reference evidence="5 6" key="1">
    <citation type="submission" date="2021-06" db="EMBL/GenBank/DDBJ databases">
        <title>Candida outbreak in Lebanon.</title>
        <authorList>
            <person name="Finianos M."/>
        </authorList>
    </citation>
    <scope>NUCLEOTIDE SEQUENCE [LARGE SCALE GENOMIC DNA]</scope>
    <source>
        <strain evidence="5">CA3LBN</strain>
    </source>
</reference>
<evidence type="ECO:0000256" key="2">
    <source>
        <dbReference type="PROSITE-ProRule" id="PRU00235"/>
    </source>
</evidence>
<dbReference type="Proteomes" id="UP000825434">
    <property type="component" value="Chromosome 2"/>
</dbReference>
<comment type="similarity">
    <text evidence="1">Belongs to the OPI10 family.</text>
</comment>
<proteinExistence type="inferred from homology"/>
<dbReference type="InterPro" id="IPR008493">
    <property type="entry name" value="Hikeshi-like_N"/>
</dbReference>
<name>A0ABX8I5P3_9ASCO</name>
<dbReference type="Pfam" id="PF13540">
    <property type="entry name" value="RCC1_2"/>
    <property type="match status" value="1"/>
</dbReference>
<dbReference type="InterPro" id="IPR031318">
    <property type="entry name" value="OPI10"/>
</dbReference>
<dbReference type="InterPro" id="IPR009091">
    <property type="entry name" value="RCC1/BLIP-II"/>
</dbReference>
<feature type="domain" description="Hikeshi-like N-terminal" evidence="3">
    <location>
        <begin position="363"/>
        <end position="490"/>
    </location>
</feature>
<evidence type="ECO:0000256" key="1">
    <source>
        <dbReference type="ARBA" id="ARBA00006623"/>
    </source>
</evidence>
<dbReference type="PROSITE" id="PS50012">
    <property type="entry name" value="RCC1_3"/>
    <property type="match status" value="2"/>
</dbReference>
<dbReference type="Gene3D" id="2.130.10.30">
    <property type="entry name" value="Regulator of chromosome condensation 1/beta-lactamase-inhibitor protein II"/>
    <property type="match status" value="1"/>
</dbReference>
<dbReference type="PANTHER" id="PTHR12925:SF0">
    <property type="entry name" value="PROTEIN HIKESHI"/>
    <property type="match status" value="1"/>
</dbReference>
<dbReference type="SUPFAM" id="SSF50985">
    <property type="entry name" value="RCC1/BLIP-II"/>
    <property type="match status" value="1"/>
</dbReference>
<dbReference type="EMBL" id="CP076662">
    <property type="protein sequence ID" value="QWU87789.1"/>
    <property type="molecule type" value="Genomic_DNA"/>
</dbReference>
<organism evidence="5 6">
    <name type="scientific">Candidozyma haemuli</name>
    <dbReference type="NCBI Taxonomy" id="45357"/>
    <lineage>
        <taxon>Eukaryota</taxon>
        <taxon>Fungi</taxon>
        <taxon>Dikarya</taxon>
        <taxon>Ascomycota</taxon>
        <taxon>Saccharomycotina</taxon>
        <taxon>Pichiomycetes</taxon>
        <taxon>Metschnikowiaceae</taxon>
        <taxon>Candidozyma</taxon>
    </lineage>
</organism>
<keyword evidence="6" id="KW-1185">Reference proteome</keyword>
<feature type="domain" description="Hikeshi-like C-terminal" evidence="4">
    <location>
        <begin position="508"/>
        <end position="559"/>
    </location>
</feature>
<feature type="repeat" description="RCC1" evidence="2">
    <location>
        <begin position="7"/>
        <end position="59"/>
    </location>
</feature>
<evidence type="ECO:0000259" key="4">
    <source>
        <dbReference type="Pfam" id="PF21057"/>
    </source>
</evidence>
<dbReference type="Pfam" id="PF21057">
    <property type="entry name" value="Hikeshi-like_C"/>
    <property type="match status" value="1"/>
</dbReference>
<dbReference type="Pfam" id="PF05603">
    <property type="entry name" value="Hikeshi-like_N"/>
    <property type="match status" value="1"/>
</dbReference>
<accession>A0ABX8I5P3</accession>
<sequence length="561" mass="61255">MNIQPNYQILACGSNGSFQLGLGDDEDRNQLNHVEADFPRAKPVQFACGGNHTLIRFDDGSVMAAGGNEYSQCGFKGEDFVKQFKKVPGSWRFVAAGWEYSVFVDFEDRVYTCGHGPKGELGLGDKVVLADELFEVKFEKKAKIVDVQSSINHVVVVTEEGTYGWGACRKGQLGHVTKLNDRGKPVAGYWEPERVDLQGIAALGHDRTVLHGSHGIEILGKNPEVIEAEASSVKAMWSSVHWTAPKNNGIEIFSQGNNSHGQLYKFNEEAKIVDYTVGSEHGLVLLEDGGVCAWGWGEHGNCGPPKKGKEEEVTFDYLNEVYDGKGKVVFLAAGCATTWQDSTTPSSRKPYEKNTTKKMFGAVCSGRPIQLAQQVEPTKYVLTVENAAAINHVAVFLLPQTEFTDPNFTALVYFQLPKSSDFKLLGGLNPVKPSAIFKLNNTSGSSTSYLADDDAMNDDVAVSADATINIGISIEPTPQAEQLLSAEKEKSASALVPSKKAAPKAPSDIANLANRIVKHAYNYLSGFVDPAGKVPMKAFDTWWDKFKTRLQTNPNFLEELD</sequence>
<feature type="repeat" description="RCC1" evidence="2">
    <location>
        <begin position="108"/>
        <end position="160"/>
    </location>
</feature>
<evidence type="ECO:0000313" key="5">
    <source>
        <dbReference type="EMBL" id="QWU87789.1"/>
    </source>
</evidence>
<evidence type="ECO:0000313" key="6">
    <source>
        <dbReference type="Proteomes" id="UP000825434"/>
    </source>
</evidence>
<dbReference type="PANTHER" id="PTHR12925">
    <property type="entry name" value="HIKESHI FAMILY MEMBER"/>
    <property type="match status" value="1"/>
</dbReference>
<dbReference type="PRINTS" id="PR00633">
    <property type="entry name" value="RCCNDNSATION"/>
</dbReference>
<protein>
    <submittedName>
        <fullName evidence="5">Uncharacterized protein</fullName>
    </submittedName>
</protein>
<evidence type="ECO:0000259" key="3">
    <source>
        <dbReference type="Pfam" id="PF05603"/>
    </source>
</evidence>
<dbReference type="InterPro" id="IPR048364">
    <property type="entry name" value="Hikeshi-like_C"/>
</dbReference>
<dbReference type="InterPro" id="IPR000408">
    <property type="entry name" value="Reg_chr_condens"/>
</dbReference>